<reference evidence="9 10" key="1">
    <citation type="submission" date="2017-04" db="EMBL/GenBank/DDBJ databases">
        <authorList>
            <person name="Afonso C.L."/>
            <person name="Miller P.J."/>
            <person name="Scott M.A."/>
            <person name="Spackman E."/>
            <person name="Goraichik I."/>
            <person name="Dimitrov K.M."/>
            <person name="Suarez D.L."/>
            <person name="Swayne D.E."/>
        </authorList>
    </citation>
    <scope>NUCLEOTIDE SEQUENCE [LARGE SCALE GENOMIC DNA]</scope>
</reference>
<dbReference type="InterPro" id="IPR013870">
    <property type="entry name" value="Ribosomal_mL54"/>
</dbReference>
<feature type="compositionally biased region" description="Basic and acidic residues" evidence="8">
    <location>
        <begin position="72"/>
        <end position="86"/>
    </location>
</feature>
<keyword evidence="5" id="KW-0687">Ribonucleoprotein</keyword>
<dbReference type="AlphaFoldDB" id="A0A1X7R0P9"/>
<keyword evidence="2" id="KW-0809">Transit peptide</keyword>
<dbReference type="GO" id="GO:0005762">
    <property type="term" value="C:mitochondrial large ribosomal subunit"/>
    <property type="evidence" value="ECO:0007669"/>
    <property type="project" value="TreeGrafter"/>
</dbReference>
<evidence type="ECO:0000256" key="4">
    <source>
        <dbReference type="ARBA" id="ARBA00023128"/>
    </source>
</evidence>
<evidence type="ECO:0000256" key="6">
    <source>
        <dbReference type="ARBA" id="ARBA00033752"/>
    </source>
</evidence>
<evidence type="ECO:0000313" key="10">
    <source>
        <dbReference type="Proteomes" id="UP000196158"/>
    </source>
</evidence>
<evidence type="ECO:0000256" key="5">
    <source>
        <dbReference type="ARBA" id="ARBA00023274"/>
    </source>
</evidence>
<evidence type="ECO:0000256" key="7">
    <source>
        <dbReference type="ARBA" id="ARBA00035179"/>
    </source>
</evidence>
<keyword evidence="4" id="KW-0496">Mitochondrion</keyword>
<evidence type="ECO:0000256" key="2">
    <source>
        <dbReference type="ARBA" id="ARBA00022946"/>
    </source>
</evidence>
<dbReference type="GO" id="GO:0003735">
    <property type="term" value="F:structural constituent of ribosome"/>
    <property type="evidence" value="ECO:0007669"/>
    <property type="project" value="TreeGrafter"/>
</dbReference>
<keyword evidence="10" id="KW-1185">Reference proteome</keyword>
<sequence>MIRLNTLKFFSTSRYLLQKNVSSTKNVDATKVISSCLVGTKLNLDIKKGKQGPVALDDNEYPDWLWTVLKDDSKKAKPDKEPKESPSPDTQLGQRRKQLRKENRSKIKQNNFISQL</sequence>
<dbReference type="PANTHER" id="PTHR28595">
    <property type="entry name" value="39S RIBOSOMAL PROTEIN L54, MITOCHONDRIAL"/>
    <property type="match status" value="1"/>
</dbReference>
<evidence type="ECO:0000256" key="8">
    <source>
        <dbReference type="SAM" id="MobiDB-lite"/>
    </source>
</evidence>
<dbReference type="STRING" id="1789683.A0A1X7R0P9"/>
<comment type="similarity">
    <text evidence="6">Belongs to the mitochondrion-specific ribosomal protein mL54 family.</text>
</comment>
<protein>
    <recommendedName>
        <fullName evidence="7">Large ribosomal subunit protein mL54</fullName>
    </recommendedName>
</protein>
<dbReference type="PANTHER" id="PTHR28595:SF1">
    <property type="entry name" value="LARGE RIBOSOMAL SUBUNIT PROTEIN ML54"/>
    <property type="match status" value="1"/>
</dbReference>
<accession>A0A1X7R0P9</accession>
<gene>
    <name evidence="9" type="ORF">KASA_0P04521G</name>
</gene>
<keyword evidence="3 9" id="KW-0689">Ribosomal protein</keyword>
<evidence type="ECO:0000313" key="9">
    <source>
        <dbReference type="EMBL" id="SMN19267.1"/>
    </source>
</evidence>
<dbReference type="Proteomes" id="UP000196158">
    <property type="component" value="Unassembled WGS sequence"/>
</dbReference>
<comment type="subcellular location">
    <subcellularLocation>
        <location evidence="1">Mitochondrion</location>
    </subcellularLocation>
</comment>
<evidence type="ECO:0000256" key="3">
    <source>
        <dbReference type="ARBA" id="ARBA00022980"/>
    </source>
</evidence>
<dbReference type="OrthoDB" id="10252718at2759"/>
<organism evidence="9 10">
    <name type="scientific">Maudiozyma saulgeensis</name>
    <dbReference type="NCBI Taxonomy" id="1789683"/>
    <lineage>
        <taxon>Eukaryota</taxon>
        <taxon>Fungi</taxon>
        <taxon>Dikarya</taxon>
        <taxon>Ascomycota</taxon>
        <taxon>Saccharomycotina</taxon>
        <taxon>Saccharomycetes</taxon>
        <taxon>Saccharomycetales</taxon>
        <taxon>Saccharomycetaceae</taxon>
        <taxon>Maudiozyma</taxon>
    </lineage>
</organism>
<dbReference type="Pfam" id="PF08561">
    <property type="entry name" value="Ribosomal_L37"/>
    <property type="match status" value="1"/>
</dbReference>
<name>A0A1X7R0P9_9SACH</name>
<dbReference type="EMBL" id="FXLY01000003">
    <property type="protein sequence ID" value="SMN19267.1"/>
    <property type="molecule type" value="Genomic_DNA"/>
</dbReference>
<proteinExistence type="inferred from homology"/>
<evidence type="ECO:0000256" key="1">
    <source>
        <dbReference type="ARBA" id="ARBA00004173"/>
    </source>
</evidence>
<feature type="region of interest" description="Disordered" evidence="8">
    <location>
        <begin position="72"/>
        <end position="116"/>
    </location>
</feature>